<keyword evidence="8 10" id="KW-0472">Membrane</keyword>
<dbReference type="Gene3D" id="3.20.20.450">
    <property type="entry name" value="EAL domain"/>
    <property type="match status" value="1"/>
</dbReference>
<dbReference type="InterPro" id="IPR001633">
    <property type="entry name" value="EAL_dom"/>
</dbReference>
<dbReference type="SMART" id="SM00052">
    <property type="entry name" value="EAL"/>
    <property type="match status" value="1"/>
</dbReference>
<evidence type="ECO:0000256" key="2">
    <source>
        <dbReference type="ARBA" id="ARBA00012282"/>
    </source>
</evidence>
<evidence type="ECO:0000313" key="12">
    <source>
        <dbReference type="EMBL" id="RST81441.1"/>
    </source>
</evidence>
<evidence type="ECO:0000256" key="4">
    <source>
        <dbReference type="ARBA" id="ARBA00022636"/>
    </source>
</evidence>
<keyword evidence="6" id="KW-0378">Hydrolase</keyword>
<sequence>MAGIAALFVSARSLKAIGLAVWLASFVLLAGLVSFAVTLQGRETVRESVAFGMADVYRLIGSLDTAFDEMARMVTGTPCGTFYMRQMRRVAFLPDGLSEFFHIEDGRVICTLSAEHLEVAHDLGPPDFVREGALETRFWLDRDLGFTGLPGTIGTIAQRGPFGTVIPPERVTLNLPPWIVAEAVLVAPDGRWWHRAGNRHVHQDVLIVGPGLSWSDAGGPAVRRTTCDRDGHYCISTRIHLTDFVAHRPIVIALVVIFAILGASWIARVVRVLIRRYWSFEARFLRKFDAASLLCAYQPILEMKTGAIAGCEVLVRWRDVDDSIVYPDEFLPIVARHGLMRRLTALLVARAASELGETLGPDVRLQVNVNIFPSELDAAGIEAAFRPLRALADRFTVALEVIESDALPLERVQREIEILRQAGYRIYLDDFGTGYSTIRHVAALDIDGVKLDKAFAMAPDGTVMAEMLQHAVCMVRSAGRKIVVEGVETATRLEQLRGQADRVDYVQGYHVCRPLDIAGFAAFLEERRTESASEDRRAA</sequence>
<evidence type="ECO:0000256" key="7">
    <source>
        <dbReference type="ARBA" id="ARBA00022989"/>
    </source>
</evidence>
<dbReference type="SUPFAM" id="SSF141868">
    <property type="entry name" value="EAL domain-like"/>
    <property type="match status" value="1"/>
</dbReference>
<evidence type="ECO:0000259" key="11">
    <source>
        <dbReference type="PROSITE" id="PS50883"/>
    </source>
</evidence>
<dbReference type="GO" id="GO:0005886">
    <property type="term" value="C:plasma membrane"/>
    <property type="evidence" value="ECO:0007669"/>
    <property type="project" value="UniProtKB-SubCell"/>
</dbReference>
<keyword evidence="7 10" id="KW-1133">Transmembrane helix</keyword>
<evidence type="ECO:0000256" key="8">
    <source>
        <dbReference type="ARBA" id="ARBA00023136"/>
    </source>
</evidence>
<organism evidence="12 13">
    <name type="scientific">Aquibium carbonis</name>
    <dbReference type="NCBI Taxonomy" id="2495581"/>
    <lineage>
        <taxon>Bacteria</taxon>
        <taxon>Pseudomonadati</taxon>
        <taxon>Pseudomonadota</taxon>
        <taxon>Alphaproteobacteria</taxon>
        <taxon>Hyphomicrobiales</taxon>
        <taxon>Phyllobacteriaceae</taxon>
        <taxon>Aquibium</taxon>
    </lineage>
</organism>
<dbReference type="RefSeq" id="WP_126702479.1">
    <property type="nucleotide sequence ID" value="NZ_RWKW01000129.1"/>
</dbReference>
<proteinExistence type="predicted"/>
<dbReference type="EMBL" id="RWKW01000129">
    <property type="protein sequence ID" value="RST81441.1"/>
    <property type="molecule type" value="Genomic_DNA"/>
</dbReference>
<keyword evidence="4" id="KW-0973">c-di-GMP</keyword>
<evidence type="ECO:0000256" key="1">
    <source>
        <dbReference type="ARBA" id="ARBA00004651"/>
    </source>
</evidence>
<comment type="catalytic activity">
    <reaction evidence="9">
        <text>3',3'-c-di-GMP + H2O = 5'-phosphoguanylyl(3'-&gt;5')guanosine + H(+)</text>
        <dbReference type="Rhea" id="RHEA:24902"/>
        <dbReference type="ChEBI" id="CHEBI:15377"/>
        <dbReference type="ChEBI" id="CHEBI:15378"/>
        <dbReference type="ChEBI" id="CHEBI:58754"/>
        <dbReference type="ChEBI" id="CHEBI:58805"/>
        <dbReference type="EC" id="3.1.4.52"/>
    </reaction>
</comment>
<evidence type="ECO:0000256" key="3">
    <source>
        <dbReference type="ARBA" id="ARBA00022475"/>
    </source>
</evidence>
<dbReference type="PANTHER" id="PTHR33121:SF70">
    <property type="entry name" value="SIGNALING PROTEIN YKOW"/>
    <property type="match status" value="1"/>
</dbReference>
<name>A0A3R9ZZB9_9HYPH</name>
<protein>
    <recommendedName>
        <fullName evidence="2">cyclic-guanylate-specific phosphodiesterase</fullName>
        <ecNumber evidence="2">3.1.4.52</ecNumber>
    </recommendedName>
</protein>
<reference evidence="12 13" key="1">
    <citation type="submission" date="2018-12" db="EMBL/GenBank/DDBJ databases">
        <title>Mesorhizobium carbonis sp. nov., isolated from coal mine water.</title>
        <authorList>
            <person name="Xin W."/>
            <person name="Xu Z."/>
            <person name="Xiang F."/>
            <person name="Zhang J."/>
            <person name="Xi L."/>
            <person name="Liu J."/>
        </authorList>
    </citation>
    <scope>NUCLEOTIDE SEQUENCE [LARGE SCALE GENOMIC DNA]</scope>
    <source>
        <strain evidence="12 13">B2.3</strain>
    </source>
</reference>
<dbReference type="Pfam" id="PF12792">
    <property type="entry name" value="CSS-motif"/>
    <property type="match status" value="1"/>
</dbReference>
<evidence type="ECO:0000256" key="6">
    <source>
        <dbReference type="ARBA" id="ARBA00022801"/>
    </source>
</evidence>
<evidence type="ECO:0000256" key="9">
    <source>
        <dbReference type="ARBA" id="ARBA00034290"/>
    </source>
</evidence>
<keyword evidence="13" id="KW-1185">Reference proteome</keyword>
<dbReference type="InterPro" id="IPR050706">
    <property type="entry name" value="Cyclic-di-GMP_PDE-like"/>
</dbReference>
<dbReference type="CDD" id="cd01948">
    <property type="entry name" value="EAL"/>
    <property type="match status" value="1"/>
</dbReference>
<comment type="subcellular location">
    <subcellularLocation>
        <location evidence="1">Cell membrane</location>
        <topology evidence="1">Multi-pass membrane protein</topology>
    </subcellularLocation>
</comment>
<feature type="transmembrane region" description="Helical" evidence="10">
    <location>
        <begin position="250"/>
        <end position="274"/>
    </location>
</feature>
<dbReference type="InterPro" id="IPR035919">
    <property type="entry name" value="EAL_sf"/>
</dbReference>
<dbReference type="InterPro" id="IPR024744">
    <property type="entry name" value="CSS-motif_dom"/>
</dbReference>
<dbReference type="Pfam" id="PF00563">
    <property type="entry name" value="EAL"/>
    <property type="match status" value="1"/>
</dbReference>
<evidence type="ECO:0000256" key="5">
    <source>
        <dbReference type="ARBA" id="ARBA00022692"/>
    </source>
</evidence>
<dbReference type="GO" id="GO:0071111">
    <property type="term" value="F:cyclic-guanylate-specific phosphodiesterase activity"/>
    <property type="evidence" value="ECO:0007669"/>
    <property type="project" value="UniProtKB-EC"/>
</dbReference>
<dbReference type="PROSITE" id="PS50883">
    <property type="entry name" value="EAL"/>
    <property type="match status" value="1"/>
</dbReference>
<accession>A0A3R9ZZB9</accession>
<dbReference type="Proteomes" id="UP000278398">
    <property type="component" value="Unassembled WGS sequence"/>
</dbReference>
<dbReference type="EC" id="3.1.4.52" evidence="2"/>
<feature type="domain" description="EAL" evidence="11">
    <location>
        <begin position="277"/>
        <end position="528"/>
    </location>
</feature>
<dbReference type="AlphaFoldDB" id="A0A3R9ZZB9"/>
<evidence type="ECO:0000313" key="13">
    <source>
        <dbReference type="Proteomes" id="UP000278398"/>
    </source>
</evidence>
<dbReference type="OrthoDB" id="9814202at2"/>
<evidence type="ECO:0000256" key="10">
    <source>
        <dbReference type="SAM" id="Phobius"/>
    </source>
</evidence>
<comment type="caution">
    <text evidence="12">The sequence shown here is derived from an EMBL/GenBank/DDBJ whole genome shotgun (WGS) entry which is preliminary data.</text>
</comment>
<dbReference type="PANTHER" id="PTHR33121">
    <property type="entry name" value="CYCLIC DI-GMP PHOSPHODIESTERASE PDEF"/>
    <property type="match status" value="1"/>
</dbReference>
<keyword evidence="5 10" id="KW-0812">Transmembrane</keyword>
<gene>
    <name evidence="12" type="ORF">EJC49_24120</name>
</gene>
<keyword evidence="3" id="KW-1003">Cell membrane</keyword>